<evidence type="ECO:0000256" key="1">
    <source>
        <dbReference type="ARBA" id="ARBA00001633"/>
    </source>
</evidence>
<evidence type="ECO:0000259" key="9">
    <source>
        <dbReference type="Pfam" id="PF00218"/>
    </source>
</evidence>
<keyword evidence="11" id="KW-1185">Reference proteome</keyword>
<dbReference type="InterPro" id="IPR011060">
    <property type="entry name" value="RibuloseP-bd_barrel"/>
</dbReference>
<dbReference type="eggNOG" id="COG0134">
    <property type="taxonomic scope" value="Bacteria"/>
</dbReference>
<dbReference type="GO" id="GO:0004640">
    <property type="term" value="F:phosphoribosylanthranilate isomerase activity"/>
    <property type="evidence" value="ECO:0007669"/>
    <property type="project" value="TreeGrafter"/>
</dbReference>
<dbReference type="EC" id="4.1.1.48" evidence="8"/>
<dbReference type="Gene3D" id="3.20.20.70">
    <property type="entry name" value="Aldolase class I"/>
    <property type="match status" value="1"/>
</dbReference>
<comment type="catalytic activity">
    <reaction evidence="1 8">
        <text>1-(2-carboxyphenylamino)-1-deoxy-D-ribulose 5-phosphate + H(+) = (1S,2R)-1-C-(indol-3-yl)glycerol 3-phosphate + CO2 + H2O</text>
        <dbReference type="Rhea" id="RHEA:23476"/>
        <dbReference type="ChEBI" id="CHEBI:15377"/>
        <dbReference type="ChEBI" id="CHEBI:15378"/>
        <dbReference type="ChEBI" id="CHEBI:16526"/>
        <dbReference type="ChEBI" id="CHEBI:58613"/>
        <dbReference type="ChEBI" id="CHEBI:58866"/>
        <dbReference type="EC" id="4.1.1.48"/>
    </reaction>
</comment>
<evidence type="ECO:0000313" key="10">
    <source>
        <dbReference type="EMBL" id="EHM09507.1"/>
    </source>
</evidence>
<comment type="pathway">
    <text evidence="2 8">Amino-acid biosynthesis; L-tryptophan biosynthesis; L-tryptophan from chorismate: step 4/5.</text>
</comment>
<dbReference type="HOGENOM" id="CLU_034247_2_0_0"/>
<evidence type="ECO:0000256" key="6">
    <source>
        <dbReference type="ARBA" id="ARBA00023141"/>
    </source>
</evidence>
<dbReference type="InterPro" id="IPR001468">
    <property type="entry name" value="Indole-3-GlycerolPSynthase_CS"/>
</dbReference>
<keyword evidence="5 8" id="KW-0822">Tryptophan biosynthesis</keyword>
<dbReference type="CDD" id="cd00331">
    <property type="entry name" value="IGPS"/>
    <property type="match status" value="1"/>
</dbReference>
<sequence>MILDRIVLEKNHQVQKIKGPKLSLKARLATPGISIIGEIKKASPSKGILADPFEPDKQLEAYIKGGADGISIVTDQPFFQGSPDIMRQLRPKADIPFIRKDFIVDPVQVYESLFLGADAVLLIAAILPGKRLQRMLGTARSLGLEAVVEVHDQEDLRRALETETDIIGINNRDLRDFSVNLNTTYRIMEELRRLEPSSHRYVIAESGISCREDVVFLEKAGVHGILVGESLMVSKNPSTHIKRLKGLIE</sequence>
<dbReference type="PANTHER" id="PTHR22854:SF2">
    <property type="entry name" value="INDOLE-3-GLYCEROL-PHOSPHATE SYNTHASE"/>
    <property type="match status" value="1"/>
</dbReference>
<keyword evidence="3 8" id="KW-0028">Amino-acid biosynthesis</keyword>
<evidence type="ECO:0000256" key="8">
    <source>
        <dbReference type="HAMAP-Rule" id="MF_00134"/>
    </source>
</evidence>
<evidence type="ECO:0000256" key="2">
    <source>
        <dbReference type="ARBA" id="ARBA00004696"/>
    </source>
</evidence>
<keyword evidence="7 8" id="KW-0456">Lyase</keyword>
<feature type="domain" description="Indole-3-glycerol phosphate synthase" evidence="9">
    <location>
        <begin position="16"/>
        <end position="244"/>
    </location>
</feature>
<dbReference type="HAMAP" id="MF_00134_B">
    <property type="entry name" value="IGPS_B"/>
    <property type="match status" value="1"/>
</dbReference>
<evidence type="ECO:0000256" key="4">
    <source>
        <dbReference type="ARBA" id="ARBA00022793"/>
    </source>
</evidence>
<dbReference type="GO" id="GO:0000162">
    <property type="term" value="P:L-tryptophan biosynthetic process"/>
    <property type="evidence" value="ECO:0007669"/>
    <property type="project" value="UniProtKB-UniRule"/>
</dbReference>
<gene>
    <name evidence="8" type="primary">trpC</name>
    <name evidence="10" type="ORF">TheveDRAFT_0337</name>
</gene>
<dbReference type="RefSeq" id="WP_006583001.1">
    <property type="nucleotide sequence ID" value="NZ_CM001377.1"/>
</dbReference>
<dbReference type="OrthoDB" id="9804217at2"/>
<dbReference type="FunFam" id="3.20.20.70:FF:000024">
    <property type="entry name" value="Indole-3-glycerol phosphate synthase"/>
    <property type="match status" value="1"/>
</dbReference>
<evidence type="ECO:0000256" key="3">
    <source>
        <dbReference type="ARBA" id="ARBA00022605"/>
    </source>
</evidence>
<name>H0UP94_9BACT</name>
<reference evidence="10 11" key="1">
    <citation type="submission" date="2011-10" db="EMBL/GenBank/DDBJ databases">
        <title>The Noncontiguous Finished genome of Thermanaerovibrio velox DSM 12556.</title>
        <authorList>
            <consortium name="US DOE Joint Genome Institute (JGI-PGF)"/>
            <person name="Lucas S."/>
            <person name="Copeland A."/>
            <person name="Lapidus A."/>
            <person name="Glavina del Rio T."/>
            <person name="Dalin E."/>
            <person name="Tice H."/>
            <person name="Bruce D."/>
            <person name="Goodwin L."/>
            <person name="Pitluck S."/>
            <person name="Peters L."/>
            <person name="Mikhailova N."/>
            <person name="Teshima H."/>
            <person name="Kyrpides N."/>
            <person name="Mavromatis K."/>
            <person name="Ivanova N."/>
            <person name="Markowitz V."/>
            <person name="Cheng J.-F."/>
            <person name="Hugenholtz P."/>
            <person name="Woyke T."/>
            <person name="Wu D."/>
            <person name="Spring S."/>
            <person name="Brambilla E.-M."/>
            <person name="Klenk H.-P."/>
            <person name="Eisen J.A."/>
        </authorList>
    </citation>
    <scope>NUCLEOTIDE SEQUENCE [LARGE SCALE GENOMIC DNA]</scope>
    <source>
        <strain evidence="10 11">DSM 12556</strain>
    </source>
</reference>
<accession>H0UP94</accession>
<dbReference type="GO" id="GO:0004425">
    <property type="term" value="F:indole-3-glycerol-phosphate synthase activity"/>
    <property type="evidence" value="ECO:0007669"/>
    <property type="project" value="UniProtKB-UniRule"/>
</dbReference>
<dbReference type="UniPathway" id="UPA00035">
    <property type="reaction ID" value="UER00043"/>
</dbReference>
<evidence type="ECO:0000256" key="7">
    <source>
        <dbReference type="ARBA" id="ARBA00023239"/>
    </source>
</evidence>
<protein>
    <recommendedName>
        <fullName evidence="8">Indole-3-glycerol phosphate synthase</fullName>
        <shortName evidence="8">IGPS</shortName>
        <ecNumber evidence="8">4.1.1.48</ecNumber>
    </recommendedName>
</protein>
<dbReference type="PANTHER" id="PTHR22854">
    <property type="entry name" value="TRYPTOPHAN BIOSYNTHESIS PROTEIN"/>
    <property type="match status" value="1"/>
</dbReference>
<dbReference type="Pfam" id="PF00218">
    <property type="entry name" value="IGPS"/>
    <property type="match status" value="1"/>
</dbReference>
<keyword evidence="4 8" id="KW-0210">Decarboxylase</keyword>
<evidence type="ECO:0000256" key="5">
    <source>
        <dbReference type="ARBA" id="ARBA00022822"/>
    </source>
</evidence>
<dbReference type="STRING" id="926567.TheveDRAFT_0337"/>
<dbReference type="EMBL" id="CM001377">
    <property type="protein sequence ID" value="EHM09507.1"/>
    <property type="molecule type" value="Genomic_DNA"/>
</dbReference>
<organism evidence="10 11">
    <name type="scientific">Thermanaerovibrio velox DSM 12556</name>
    <dbReference type="NCBI Taxonomy" id="926567"/>
    <lineage>
        <taxon>Bacteria</taxon>
        <taxon>Thermotogati</taxon>
        <taxon>Synergistota</taxon>
        <taxon>Synergistia</taxon>
        <taxon>Synergistales</taxon>
        <taxon>Synergistaceae</taxon>
        <taxon>Thermanaerovibrio</taxon>
    </lineage>
</organism>
<dbReference type="AlphaFoldDB" id="H0UP94"/>
<keyword evidence="6 8" id="KW-0057">Aromatic amino acid biosynthesis</keyword>
<dbReference type="InterPro" id="IPR045186">
    <property type="entry name" value="Indole-3-glycerol_P_synth"/>
</dbReference>
<dbReference type="InterPro" id="IPR013798">
    <property type="entry name" value="Indole-3-glycerol_P_synth_dom"/>
</dbReference>
<dbReference type="NCBIfam" id="NF001377">
    <property type="entry name" value="PRK00278.2-4"/>
    <property type="match status" value="1"/>
</dbReference>
<proteinExistence type="inferred from homology"/>
<dbReference type="Proteomes" id="UP000005730">
    <property type="component" value="Chromosome"/>
</dbReference>
<dbReference type="SUPFAM" id="SSF51366">
    <property type="entry name" value="Ribulose-phoshate binding barrel"/>
    <property type="match status" value="1"/>
</dbReference>
<dbReference type="PROSITE" id="PS00614">
    <property type="entry name" value="IGPS"/>
    <property type="match status" value="1"/>
</dbReference>
<evidence type="ECO:0000313" key="11">
    <source>
        <dbReference type="Proteomes" id="UP000005730"/>
    </source>
</evidence>
<comment type="similarity">
    <text evidence="8">Belongs to the TrpC family.</text>
</comment>
<dbReference type="InterPro" id="IPR013785">
    <property type="entry name" value="Aldolase_TIM"/>
</dbReference>